<keyword evidence="2" id="KW-1185">Reference proteome</keyword>
<evidence type="ECO:0000313" key="1">
    <source>
        <dbReference type="EMBL" id="KAI5420252.1"/>
    </source>
</evidence>
<dbReference type="Gramene" id="Psat04G0415700-T1">
    <property type="protein sequence ID" value="KAI5420252.1"/>
    <property type="gene ID" value="KIW84_044157"/>
</dbReference>
<name>A0A9D4XHK1_PEA</name>
<reference evidence="1 2" key="1">
    <citation type="journal article" date="2022" name="Nat. Genet.">
        <title>Improved pea reference genome and pan-genome highlight genomic features and evolutionary characteristics.</title>
        <authorList>
            <person name="Yang T."/>
            <person name="Liu R."/>
            <person name="Luo Y."/>
            <person name="Hu S."/>
            <person name="Wang D."/>
            <person name="Wang C."/>
            <person name="Pandey M.K."/>
            <person name="Ge S."/>
            <person name="Xu Q."/>
            <person name="Li N."/>
            <person name="Li G."/>
            <person name="Huang Y."/>
            <person name="Saxena R.K."/>
            <person name="Ji Y."/>
            <person name="Li M."/>
            <person name="Yan X."/>
            <person name="He Y."/>
            <person name="Liu Y."/>
            <person name="Wang X."/>
            <person name="Xiang C."/>
            <person name="Varshney R.K."/>
            <person name="Ding H."/>
            <person name="Gao S."/>
            <person name="Zong X."/>
        </authorList>
    </citation>
    <scope>NUCLEOTIDE SEQUENCE [LARGE SCALE GENOMIC DNA]</scope>
    <source>
        <strain evidence="1 2">cv. Zhongwan 6</strain>
    </source>
</reference>
<dbReference type="Proteomes" id="UP001058974">
    <property type="component" value="Chromosome 4"/>
</dbReference>
<protein>
    <submittedName>
        <fullName evidence="1">Uncharacterized protein</fullName>
    </submittedName>
</protein>
<accession>A0A9D4XHK1</accession>
<dbReference type="EMBL" id="JAMSHJ010000004">
    <property type="protein sequence ID" value="KAI5420252.1"/>
    <property type="molecule type" value="Genomic_DNA"/>
</dbReference>
<dbReference type="AlphaFoldDB" id="A0A9D4XHK1"/>
<gene>
    <name evidence="1" type="ORF">KIW84_044157</name>
</gene>
<proteinExistence type="predicted"/>
<organism evidence="1 2">
    <name type="scientific">Pisum sativum</name>
    <name type="common">Garden pea</name>
    <name type="synonym">Lathyrus oleraceus</name>
    <dbReference type="NCBI Taxonomy" id="3888"/>
    <lineage>
        <taxon>Eukaryota</taxon>
        <taxon>Viridiplantae</taxon>
        <taxon>Streptophyta</taxon>
        <taxon>Embryophyta</taxon>
        <taxon>Tracheophyta</taxon>
        <taxon>Spermatophyta</taxon>
        <taxon>Magnoliopsida</taxon>
        <taxon>eudicotyledons</taxon>
        <taxon>Gunneridae</taxon>
        <taxon>Pentapetalae</taxon>
        <taxon>rosids</taxon>
        <taxon>fabids</taxon>
        <taxon>Fabales</taxon>
        <taxon>Fabaceae</taxon>
        <taxon>Papilionoideae</taxon>
        <taxon>50 kb inversion clade</taxon>
        <taxon>NPAAA clade</taxon>
        <taxon>Hologalegina</taxon>
        <taxon>IRL clade</taxon>
        <taxon>Fabeae</taxon>
        <taxon>Lathyrus</taxon>
    </lineage>
</organism>
<evidence type="ECO:0000313" key="2">
    <source>
        <dbReference type="Proteomes" id="UP001058974"/>
    </source>
</evidence>
<sequence>MSFLPKGIEPHQAVEDLLAGIDFDFGNPFLHWGDWHRTHITKLKNTEQIVNKVFEQCARIMWVQYIAGSAKFLGVRIRGISRSVGVEKGDIAMIHCCVYMVTRTVTLTAAHQATVMTQDPARHQTQ</sequence>
<comment type="caution">
    <text evidence="1">The sequence shown here is derived from an EMBL/GenBank/DDBJ whole genome shotgun (WGS) entry which is preliminary data.</text>
</comment>